<comment type="caution">
    <text evidence="2">The sequence shown here is derived from an EMBL/GenBank/DDBJ whole genome shotgun (WGS) entry which is preliminary data.</text>
</comment>
<evidence type="ECO:0000313" key="2">
    <source>
        <dbReference type="EMBL" id="KAK9088526.1"/>
    </source>
</evidence>
<dbReference type="InterPro" id="IPR002937">
    <property type="entry name" value="Amino_oxidase"/>
</dbReference>
<name>A0AAP0E8F7_9MAGN</name>
<dbReference type="AlphaFoldDB" id="A0AAP0E8F7"/>
<dbReference type="Gene3D" id="3.50.50.60">
    <property type="entry name" value="FAD/NAD(P)-binding domain"/>
    <property type="match status" value="1"/>
</dbReference>
<dbReference type="PANTHER" id="PTHR16128">
    <property type="entry name" value="FAD/NAD(P)-BINDING OXIDOREDUCTASE FAMILY PROTEIN"/>
    <property type="match status" value="1"/>
</dbReference>
<gene>
    <name evidence="2" type="ORF">Scep_027608</name>
</gene>
<dbReference type="GO" id="GO:0016491">
    <property type="term" value="F:oxidoreductase activity"/>
    <property type="evidence" value="ECO:0007669"/>
    <property type="project" value="InterPro"/>
</dbReference>
<proteinExistence type="predicted"/>
<dbReference type="Proteomes" id="UP001419268">
    <property type="component" value="Unassembled WGS sequence"/>
</dbReference>
<dbReference type="Pfam" id="PF13450">
    <property type="entry name" value="NAD_binding_8"/>
    <property type="match status" value="1"/>
</dbReference>
<keyword evidence="3" id="KW-1185">Reference proteome</keyword>
<protein>
    <recommendedName>
        <fullName evidence="1">Amine oxidase domain-containing protein</fullName>
    </recommendedName>
</protein>
<organism evidence="2 3">
    <name type="scientific">Stephania cephalantha</name>
    <dbReference type="NCBI Taxonomy" id="152367"/>
    <lineage>
        <taxon>Eukaryota</taxon>
        <taxon>Viridiplantae</taxon>
        <taxon>Streptophyta</taxon>
        <taxon>Embryophyta</taxon>
        <taxon>Tracheophyta</taxon>
        <taxon>Spermatophyta</taxon>
        <taxon>Magnoliopsida</taxon>
        <taxon>Ranunculales</taxon>
        <taxon>Menispermaceae</taxon>
        <taxon>Menispermoideae</taxon>
        <taxon>Cissampelideae</taxon>
        <taxon>Stephania</taxon>
    </lineage>
</organism>
<dbReference type="SUPFAM" id="SSF51905">
    <property type="entry name" value="FAD/NAD(P)-binding domain"/>
    <property type="match status" value="1"/>
</dbReference>
<dbReference type="PRINTS" id="PR00419">
    <property type="entry name" value="ADXRDTASE"/>
</dbReference>
<reference evidence="2 3" key="1">
    <citation type="submission" date="2024-01" db="EMBL/GenBank/DDBJ databases">
        <title>Genome assemblies of Stephania.</title>
        <authorList>
            <person name="Yang L."/>
        </authorList>
    </citation>
    <scope>NUCLEOTIDE SEQUENCE [LARGE SCALE GENOMIC DNA]</scope>
    <source>
        <strain evidence="2">JXDWG</strain>
        <tissue evidence="2">Leaf</tissue>
    </source>
</reference>
<dbReference type="PANTHER" id="PTHR16128:SF5">
    <property type="entry name" value="FAD_NAD(P)-BINDING OXIDOREDUCTASE FAMILY PROTEIN"/>
    <property type="match status" value="1"/>
</dbReference>
<accession>A0AAP0E8F7</accession>
<dbReference type="Gene3D" id="3.90.660.10">
    <property type="match status" value="1"/>
</dbReference>
<feature type="domain" description="Amine oxidase" evidence="1">
    <location>
        <begin position="150"/>
        <end position="401"/>
    </location>
</feature>
<sequence>MSVKLDLHLIQSVYSNHSTSLQQPPKGVLRLRKSKYSAAMKRVVAKVAVVGCGISGSICASSLARNGVSVTVFDSGRGPGGRMSQRREVIEDGKELLFDHGAPYFVVRNSEVMGLVQEWEARALVTEWKEDFGSFDCGTKKFVDIEKDGVSKKYVGLPGMNSMCKAVCRENGVETKFGTTVGKLDWLEDKKSWHLTDLDGQVLGQFDGVVASDKNVVSSRFTSTTGRTPPLDMTLAPELALKLQEVSAAPCFVLMLAFAESLSSIPVKGFSFKNSEVLSRAFCDSSKPGRSATCECWVLHSTAEYARRVIAQYGLQKPSTFLLSKVAEELLKEFQSTDLNIPHPFFMKAHRWGSAFPVTAIAKEDKCLWDGSKRLAVCGDFCVSPDVEGAVLSGMTAAKKLLDIFSCL</sequence>
<evidence type="ECO:0000259" key="1">
    <source>
        <dbReference type="Pfam" id="PF01593"/>
    </source>
</evidence>
<dbReference type="InterPro" id="IPR036188">
    <property type="entry name" value="FAD/NAD-bd_sf"/>
</dbReference>
<evidence type="ECO:0000313" key="3">
    <source>
        <dbReference type="Proteomes" id="UP001419268"/>
    </source>
</evidence>
<dbReference type="Pfam" id="PF01593">
    <property type="entry name" value="Amino_oxidase"/>
    <property type="match status" value="1"/>
</dbReference>
<dbReference type="EMBL" id="JBBNAG010000012">
    <property type="protein sequence ID" value="KAK9088526.1"/>
    <property type="molecule type" value="Genomic_DNA"/>
</dbReference>